<gene>
    <name evidence="2" type="ORF">PACLA_8A007248</name>
</gene>
<accession>A0A7D9LBL8</accession>
<proteinExistence type="predicted"/>
<feature type="compositionally biased region" description="Basic and acidic residues" evidence="1">
    <location>
        <begin position="40"/>
        <end position="50"/>
    </location>
</feature>
<comment type="caution">
    <text evidence="2">The sequence shown here is derived from an EMBL/GenBank/DDBJ whole genome shotgun (WGS) entry which is preliminary data.</text>
</comment>
<feature type="region of interest" description="Disordered" evidence="1">
    <location>
        <begin position="26"/>
        <end position="50"/>
    </location>
</feature>
<feature type="non-terminal residue" evidence="2">
    <location>
        <position position="1"/>
    </location>
</feature>
<reference evidence="2" key="1">
    <citation type="submission" date="2020-04" db="EMBL/GenBank/DDBJ databases">
        <authorList>
            <person name="Alioto T."/>
            <person name="Alioto T."/>
            <person name="Gomez Garrido J."/>
        </authorList>
    </citation>
    <scope>NUCLEOTIDE SEQUENCE</scope>
    <source>
        <strain evidence="2">A484AB</strain>
    </source>
</reference>
<sequence length="50" mass="5382">TVDVADTSICPSLDVRIESLRTSINPEFGMFPGSLSSESESERSESSETT</sequence>
<evidence type="ECO:0000256" key="1">
    <source>
        <dbReference type="SAM" id="MobiDB-lite"/>
    </source>
</evidence>
<evidence type="ECO:0000313" key="2">
    <source>
        <dbReference type="EMBL" id="CAB4029706.1"/>
    </source>
</evidence>
<dbReference type="EMBL" id="CACRXK020016352">
    <property type="protein sequence ID" value="CAB4029706.1"/>
    <property type="molecule type" value="Genomic_DNA"/>
</dbReference>
<evidence type="ECO:0000313" key="3">
    <source>
        <dbReference type="Proteomes" id="UP001152795"/>
    </source>
</evidence>
<organism evidence="2 3">
    <name type="scientific">Paramuricea clavata</name>
    <name type="common">Red gorgonian</name>
    <name type="synonym">Violescent sea-whip</name>
    <dbReference type="NCBI Taxonomy" id="317549"/>
    <lineage>
        <taxon>Eukaryota</taxon>
        <taxon>Metazoa</taxon>
        <taxon>Cnidaria</taxon>
        <taxon>Anthozoa</taxon>
        <taxon>Octocorallia</taxon>
        <taxon>Malacalcyonacea</taxon>
        <taxon>Plexauridae</taxon>
        <taxon>Paramuricea</taxon>
    </lineage>
</organism>
<dbReference type="AlphaFoldDB" id="A0A7D9LBL8"/>
<name>A0A7D9LBL8_PARCT</name>
<dbReference type="Proteomes" id="UP001152795">
    <property type="component" value="Unassembled WGS sequence"/>
</dbReference>
<keyword evidence="3" id="KW-1185">Reference proteome</keyword>
<feature type="non-terminal residue" evidence="2">
    <location>
        <position position="50"/>
    </location>
</feature>
<protein>
    <submittedName>
        <fullName evidence="2">Uncharacterized protein</fullName>
    </submittedName>
</protein>